<dbReference type="Proteomes" id="UP001183794">
    <property type="component" value="Unassembled WGS sequence"/>
</dbReference>
<accession>A0ABU2AX54</accession>
<sequence length="325" mass="34308">MFHLVEPQLGRISGGLRYNHAVIDAAAGKIQRHELPGAWPQPTRADVQALTDLLRRLDGPVLLDGLIGCALDAPVCADVPIVQLVHALAESPTATRREGNCLKAADAVVATSHFAAEALQERHDIDVVVAAPGVEPRPVATGSKGRHFISVGGIEPNKNQRFLAHVLGQLDALGFTAWHCTFAGPATDAAYAAGLRRDLAQLPGSRTTLAGELDADALAALYDTADLLVFPSRAETFGLVVREATAAGIPAFVTAGTGAEEALGGGAALALEETAWVEALRRWLTEPSLRETFQADARVARQRLSYGWQATANTVLDVLESVRSG</sequence>
<feature type="domain" description="Glycosyl transferase family 1" evidence="2">
    <location>
        <begin position="143"/>
        <end position="298"/>
    </location>
</feature>
<dbReference type="InterPro" id="IPR001296">
    <property type="entry name" value="Glyco_trans_1"/>
</dbReference>
<evidence type="ECO:0000259" key="2">
    <source>
        <dbReference type="Pfam" id="PF00534"/>
    </source>
</evidence>
<proteinExistence type="predicted"/>
<reference evidence="3 4" key="1">
    <citation type="submission" date="2023-07" db="EMBL/GenBank/DDBJ databases">
        <title>Sequencing the genomes of 1000 actinobacteria strains.</title>
        <authorList>
            <person name="Klenk H.-P."/>
        </authorList>
    </citation>
    <scope>NUCLEOTIDE SEQUENCE [LARGE SCALE GENOMIC DNA]</scope>
    <source>
        <strain evidence="3 4">DSM 22966</strain>
    </source>
</reference>
<dbReference type="RefSeq" id="WP_310170225.1">
    <property type="nucleotide sequence ID" value="NZ_BAABHE010000002.1"/>
</dbReference>
<dbReference type="PANTHER" id="PTHR46401:SF2">
    <property type="entry name" value="GLYCOSYLTRANSFERASE WBBK-RELATED"/>
    <property type="match status" value="1"/>
</dbReference>
<dbReference type="SUPFAM" id="SSF53756">
    <property type="entry name" value="UDP-Glycosyltransferase/glycogen phosphorylase"/>
    <property type="match status" value="1"/>
</dbReference>
<evidence type="ECO:0000256" key="1">
    <source>
        <dbReference type="ARBA" id="ARBA00022679"/>
    </source>
</evidence>
<evidence type="ECO:0000313" key="3">
    <source>
        <dbReference type="EMBL" id="MDR7345930.1"/>
    </source>
</evidence>
<dbReference type="Pfam" id="PF00534">
    <property type="entry name" value="Glycos_transf_1"/>
    <property type="match status" value="1"/>
</dbReference>
<protein>
    <submittedName>
        <fullName evidence="3">Glycosyltransferase involved in cell wall biosynthesis</fullName>
    </submittedName>
</protein>
<evidence type="ECO:0000313" key="4">
    <source>
        <dbReference type="Proteomes" id="UP001183794"/>
    </source>
</evidence>
<dbReference type="EMBL" id="JAVDYJ010000001">
    <property type="protein sequence ID" value="MDR7345930.1"/>
    <property type="molecule type" value="Genomic_DNA"/>
</dbReference>
<organism evidence="3 4">
    <name type="scientific">Enteractinococcus fodinae</name>
    <dbReference type="NCBI Taxonomy" id="684663"/>
    <lineage>
        <taxon>Bacteria</taxon>
        <taxon>Bacillati</taxon>
        <taxon>Actinomycetota</taxon>
        <taxon>Actinomycetes</taxon>
        <taxon>Micrococcales</taxon>
        <taxon>Micrococcaceae</taxon>
    </lineage>
</organism>
<dbReference type="Gene3D" id="3.40.50.2000">
    <property type="entry name" value="Glycogen Phosphorylase B"/>
    <property type="match status" value="1"/>
</dbReference>
<comment type="caution">
    <text evidence="3">The sequence shown here is derived from an EMBL/GenBank/DDBJ whole genome shotgun (WGS) entry which is preliminary data.</text>
</comment>
<keyword evidence="4" id="KW-1185">Reference proteome</keyword>
<name>A0ABU2AX54_9MICC</name>
<keyword evidence="1" id="KW-0808">Transferase</keyword>
<dbReference type="PANTHER" id="PTHR46401">
    <property type="entry name" value="GLYCOSYLTRANSFERASE WBBK-RELATED"/>
    <property type="match status" value="1"/>
</dbReference>
<dbReference type="CDD" id="cd03801">
    <property type="entry name" value="GT4_PimA-like"/>
    <property type="match status" value="1"/>
</dbReference>
<gene>
    <name evidence="3" type="ORF">J2S62_000187</name>
</gene>